<dbReference type="InterPro" id="IPR000160">
    <property type="entry name" value="GGDEF_dom"/>
</dbReference>
<reference evidence="5 6" key="1">
    <citation type="submission" date="2017-08" db="EMBL/GenBank/DDBJ databases">
        <title>Infants hospitalized years apart are colonized by the same room-sourced microbial strains.</title>
        <authorList>
            <person name="Brooks B."/>
            <person name="Olm M.R."/>
            <person name="Firek B.A."/>
            <person name="Baker R."/>
            <person name="Thomas B.C."/>
            <person name="Morowitz M.J."/>
            <person name="Banfield J.F."/>
        </authorList>
    </citation>
    <scope>NUCLEOTIDE SEQUENCE [LARGE SCALE GENOMIC DNA]</scope>
    <source>
        <strain evidence="5">S2_005_001_R2_27</strain>
    </source>
</reference>
<gene>
    <name evidence="5" type="ORF">DI549_10105</name>
</gene>
<dbReference type="Pfam" id="PF00990">
    <property type="entry name" value="GGDEF"/>
    <property type="match status" value="1"/>
</dbReference>
<protein>
    <recommendedName>
        <fullName evidence="1">diguanylate cyclase</fullName>
        <ecNumber evidence="1">2.7.7.65</ecNumber>
    </recommendedName>
</protein>
<evidence type="ECO:0000256" key="1">
    <source>
        <dbReference type="ARBA" id="ARBA00012528"/>
    </source>
</evidence>
<dbReference type="Gene3D" id="3.30.70.270">
    <property type="match status" value="1"/>
</dbReference>
<comment type="catalytic activity">
    <reaction evidence="2">
        <text>2 GTP = 3',3'-c-di-GMP + 2 diphosphate</text>
        <dbReference type="Rhea" id="RHEA:24898"/>
        <dbReference type="ChEBI" id="CHEBI:33019"/>
        <dbReference type="ChEBI" id="CHEBI:37565"/>
        <dbReference type="ChEBI" id="CHEBI:58805"/>
        <dbReference type="EC" id="2.7.7.65"/>
    </reaction>
</comment>
<feature type="compositionally biased region" description="Pro residues" evidence="3">
    <location>
        <begin position="344"/>
        <end position="353"/>
    </location>
</feature>
<dbReference type="Pfam" id="PF01590">
    <property type="entry name" value="GAF"/>
    <property type="match status" value="1"/>
</dbReference>
<dbReference type="PANTHER" id="PTHR45138:SF9">
    <property type="entry name" value="DIGUANYLATE CYCLASE DGCM-RELATED"/>
    <property type="match status" value="1"/>
</dbReference>
<dbReference type="InterPro" id="IPR029787">
    <property type="entry name" value="Nucleotide_cyclase"/>
</dbReference>
<accession>A0A2W5R2M1</accession>
<dbReference type="InterPro" id="IPR029016">
    <property type="entry name" value="GAF-like_dom_sf"/>
</dbReference>
<dbReference type="PANTHER" id="PTHR45138">
    <property type="entry name" value="REGULATORY COMPONENTS OF SENSORY TRANSDUCTION SYSTEM"/>
    <property type="match status" value="1"/>
</dbReference>
<dbReference type="SMART" id="SM00065">
    <property type="entry name" value="GAF"/>
    <property type="match status" value="1"/>
</dbReference>
<dbReference type="SUPFAM" id="SSF55781">
    <property type="entry name" value="GAF domain-like"/>
    <property type="match status" value="1"/>
</dbReference>
<proteinExistence type="predicted"/>
<dbReference type="PROSITE" id="PS50887">
    <property type="entry name" value="GGDEF"/>
    <property type="match status" value="1"/>
</dbReference>
<dbReference type="FunFam" id="3.30.70.270:FF:000001">
    <property type="entry name" value="Diguanylate cyclase domain protein"/>
    <property type="match status" value="1"/>
</dbReference>
<dbReference type="GO" id="GO:0052621">
    <property type="term" value="F:diguanylate cyclase activity"/>
    <property type="evidence" value="ECO:0007669"/>
    <property type="project" value="UniProtKB-EC"/>
</dbReference>
<feature type="domain" description="GGDEF" evidence="4">
    <location>
        <begin position="202"/>
        <end position="335"/>
    </location>
</feature>
<dbReference type="InterPro" id="IPR003018">
    <property type="entry name" value="GAF"/>
</dbReference>
<comment type="caution">
    <text evidence="5">The sequence shown here is derived from an EMBL/GenBank/DDBJ whole genome shotgun (WGS) entry which is preliminary data.</text>
</comment>
<evidence type="ECO:0000313" key="6">
    <source>
        <dbReference type="Proteomes" id="UP000248887"/>
    </source>
</evidence>
<dbReference type="SMART" id="SM00267">
    <property type="entry name" value="GGDEF"/>
    <property type="match status" value="1"/>
</dbReference>
<dbReference type="AlphaFoldDB" id="A0A2W5R2M1"/>
<dbReference type="Gene3D" id="3.30.450.40">
    <property type="match status" value="1"/>
</dbReference>
<dbReference type="NCBIfam" id="TIGR00254">
    <property type="entry name" value="GGDEF"/>
    <property type="match status" value="1"/>
</dbReference>
<organism evidence="5 6">
    <name type="scientific">Ancylobacter novellus</name>
    <name type="common">Thiobacillus novellus</name>
    <dbReference type="NCBI Taxonomy" id="921"/>
    <lineage>
        <taxon>Bacteria</taxon>
        <taxon>Pseudomonadati</taxon>
        <taxon>Pseudomonadota</taxon>
        <taxon>Alphaproteobacteria</taxon>
        <taxon>Hyphomicrobiales</taxon>
        <taxon>Xanthobacteraceae</taxon>
        <taxon>Ancylobacter</taxon>
    </lineage>
</organism>
<dbReference type="Proteomes" id="UP000248887">
    <property type="component" value="Unassembled WGS sequence"/>
</dbReference>
<evidence type="ECO:0000256" key="2">
    <source>
        <dbReference type="ARBA" id="ARBA00034247"/>
    </source>
</evidence>
<dbReference type="EC" id="2.7.7.65" evidence="1"/>
<sequence>MWRVPDAPANEKQRVATLVACDILDTPREERFDRLSWLAQRFYGADLAFIGFIDADTQWLKSVTSSAIGISVERQKSFCQFVISSGEPLIVSDLHTDERFDGHPAVPQLSLRFYAGVPLIVPPGVTIGTLCIMRHEPGIPEGFDIGVLQKLAAIAVDEIELRSLNMDLTRLTRIDALTGLGNRRCFDEEIERARLRCQRMDVPLTLMMVDIDHFKELNDKAGHSTGDEVLRRIGALFGKVPLRPDDVAVRYGGEEFAFIISGINASDSIGIAERIREAVQRDCLQHPTRGALTLSIGIASQPGNDIDIAQLLSEADAALYEAKRSGRNRIVTSDSHWRGLSPTPLQPEAPPKN</sequence>
<evidence type="ECO:0000313" key="5">
    <source>
        <dbReference type="EMBL" id="PZQ82889.1"/>
    </source>
</evidence>
<dbReference type="InterPro" id="IPR043128">
    <property type="entry name" value="Rev_trsase/Diguanyl_cyclase"/>
</dbReference>
<dbReference type="EMBL" id="QFQD01000027">
    <property type="protein sequence ID" value="PZQ82889.1"/>
    <property type="molecule type" value="Genomic_DNA"/>
</dbReference>
<dbReference type="CDD" id="cd01949">
    <property type="entry name" value="GGDEF"/>
    <property type="match status" value="1"/>
</dbReference>
<evidence type="ECO:0000256" key="3">
    <source>
        <dbReference type="SAM" id="MobiDB-lite"/>
    </source>
</evidence>
<dbReference type="InterPro" id="IPR050469">
    <property type="entry name" value="Diguanylate_Cyclase"/>
</dbReference>
<dbReference type="SUPFAM" id="SSF55073">
    <property type="entry name" value="Nucleotide cyclase"/>
    <property type="match status" value="1"/>
</dbReference>
<feature type="region of interest" description="Disordered" evidence="3">
    <location>
        <begin position="333"/>
        <end position="353"/>
    </location>
</feature>
<evidence type="ECO:0000259" key="4">
    <source>
        <dbReference type="PROSITE" id="PS50887"/>
    </source>
</evidence>
<name>A0A2W5R2M1_ANCNO</name>